<evidence type="ECO:0000313" key="3">
    <source>
        <dbReference type="Proteomes" id="UP001432027"/>
    </source>
</evidence>
<dbReference type="Proteomes" id="UP001432027">
    <property type="component" value="Unassembled WGS sequence"/>
</dbReference>
<dbReference type="Gene3D" id="1.20.1070.10">
    <property type="entry name" value="Rhodopsin 7-helix transmembrane proteins"/>
    <property type="match status" value="1"/>
</dbReference>
<gene>
    <name evidence="2" type="ORF">PENTCL1PPCAC_12282</name>
</gene>
<evidence type="ECO:0008006" key="4">
    <source>
        <dbReference type="Google" id="ProtNLM"/>
    </source>
</evidence>
<dbReference type="AlphaFoldDB" id="A0AAV5T6N1"/>
<keyword evidence="3" id="KW-1185">Reference proteome</keyword>
<dbReference type="InterPro" id="IPR019428">
    <property type="entry name" value="7TM_GPCR_serpentine_rcpt_Str"/>
</dbReference>
<feature type="transmembrane region" description="Helical" evidence="1">
    <location>
        <begin position="315"/>
        <end position="337"/>
    </location>
</feature>
<feature type="non-terminal residue" evidence="2">
    <location>
        <position position="406"/>
    </location>
</feature>
<feature type="non-terminal residue" evidence="2">
    <location>
        <position position="1"/>
    </location>
</feature>
<feature type="transmembrane region" description="Helical" evidence="1">
    <location>
        <begin position="357"/>
        <end position="377"/>
    </location>
</feature>
<feature type="transmembrane region" description="Helical" evidence="1">
    <location>
        <begin position="45"/>
        <end position="63"/>
    </location>
</feature>
<dbReference type="Pfam" id="PF10326">
    <property type="entry name" value="7TM_GPCR_Str"/>
    <property type="match status" value="2"/>
</dbReference>
<reference evidence="2" key="1">
    <citation type="submission" date="2023-10" db="EMBL/GenBank/DDBJ databases">
        <title>Genome assembly of Pristionchus species.</title>
        <authorList>
            <person name="Yoshida K."/>
            <person name="Sommer R.J."/>
        </authorList>
    </citation>
    <scope>NUCLEOTIDE SEQUENCE</scope>
    <source>
        <strain evidence="2">RS0144</strain>
    </source>
</reference>
<organism evidence="2 3">
    <name type="scientific">Pristionchus entomophagus</name>
    <dbReference type="NCBI Taxonomy" id="358040"/>
    <lineage>
        <taxon>Eukaryota</taxon>
        <taxon>Metazoa</taxon>
        <taxon>Ecdysozoa</taxon>
        <taxon>Nematoda</taxon>
        <taxon>Chromadorea</taxon>
        <taxon>Rhabditida</taxon>
        <taxon>Rhabditina</taxon>
        <taxon>Diplogasteromorpha</taxon>
        <taxon>Diplogasteroidea</taxon>
        <taxon>Neodiplogasteridae</taxon>
        <taxon>Pristionchus</taxon>
    </lineage>
</organism>
<keyword evidence="1" id="KW-0472">Membrane</keyword>
<name>A0AAV5T6N1_9BILA</name>
<evidence type="ECO:0000256" key="1">
    <source>
        <dbReference type="SAM" id="Phobius"/>
    </source>
</evidence>
<keyword evidence="1" id="KW-0812">Transmembrane</keyword>
<evidence type="ECO:0000313" key="2">
    <source>
        <dbReference type="EMBL" id="GMS90107.1"/>
    </source>
</evidence>
<dbReference type="EMBL" id="BTSX01000003">
    <property type="protein sequence ID" value="GMS90107.1"/>
    <property type="molecule type" value="Genomic_DNA"/>
</dbReference>
<feature type="transmembrane region" description="Helical" evidence="1">
    <location>
        <begin position="124"/>
        <end position="145"/>
    </location>
</feature>
<accession>A0AAV5T6N1</accession>
<feature type="transmembrane region" description="Helical" evidence="1">
    <location>
        <begin position="274"/>
        <end position="295"/>
    </location>
</feature>
<proteinExistence type="predicted"/>
<comment type="caution">
    <text evidence="2">The sequence shown here is derived from an EMBL/GenBank/DDBJ whole genome shotgun (WGS) entry which is preliminary data.</text>
</comment>
<dbReference type="PANTHER" id="PTHR46178">
    <property type="entry name" value="SEVEN TM RECEPTOR"/>
    <property type="match status" value="1"/>
</dbReference>
<keyword evidence="1" id="KW-1133">Transmembrane helix</keyword>
<feature type="transmembrane region" description="Helical" evidence="1">
    <location>
        <begin position="226"/>
        <end position="246"/>
    </location>
</feature>
<dbReference type="SUPFAM" id="SSF81321">
    <property type="entry name" value="Family A G protein-coupled receptor-like"/>
    <property type="match status" value="1"/>
</dbReference>
<feature type="transmembrane region" description="Helical" evidence="1">
    <location>
        <begin position="84"/>
        <end position="104"/>
    </location>
</feature>
<dbReference type="PANTHER" id="PTHR46178:SF9">
    <property type="entry name" value="SEVEN TM RECEPTOR"/>
    <property type="match status" value="1"/>
</dbReference>
<sequence length="406" mass="46338">FLFKAALLLNDRFHTDFRRVPFTGTEAEAYQEEQNFGVIFATVNYLSMIFFCLGTMLVCGWRIQRSISTNKMSERVRKLHRQALRLLVLQTVNPLVFAVFPAIVPVFYIQSGRDYPVLFSWANAYLLTLFPLLNPIIFVICTKQYRNWILNFLLRHSQISSMENLQFSVGPSLTVTHPAKMMVLILPGFETINTFAILCDTLAILLNIGLIMMLQRQATSLDKKTVKFAIAFAVLSIFFAFFHALIQPFNLIFDGISAAFAASFMHDNPLTMKLMTYGMSPTYMALLECCAFNFLYKYAATCNKSLYHRFDSPIFVGSLGAVAGTWLVLYTYFGAFFAPTAALRNKERAQGFGPMVAMINFMSLILCCLGTMLWCGWKIQHMIKTNKMSERARKLHRQALRLLVLQ</sequence>
<protein>
    <recommendedName>
        <fullName evidence="4">G protein-coupled receptor</fullName>
    </recommendedName>
</protein>